<evidence type="ECO:0000313" key="2">
    <source>
        <dbReference type="EMBL" id="MBW77614.1"/>
    </source>
</evidence>
<dbReference type="AlphaFoldDB" id="A0A2M4DJA3"/>
<proteinExistence type="predicted"/>
<name>A0A2M4DJA3_ANODA</name>
<protein>
    <submittedName>
        <fullName evidence="2">Putative secreted protein</fullName>
    </submittedName>
</protein>
<feature type="signal peptide" evidence="1">
    <location>
        <begin position="1"/>
        <end position="24"/>
    </location>
</feature>
<evidence type="ECO:0000256" key="1">
    <source>
        <dbReference type="SAM" id="SignalP"/>
    </source>
</evidence>
<feature type="chain" id="PRO_5014669653" evidence="1">
    <location>
        <begin position="25"/>
        <end position="118"/>
    </location>
</feature>
<keyword evidence="1" id="KW-0732">Signal</keyword>
<organism evidence="2">
    <name type="scientific">Anopheles darlingi</name>
    <name type="common">Mosquito</name>
    <dbReference type="NCBI Taxonomy" id="43151"/>
    <lineage>
        <taxon>Eukaryota</taxon>
        <taxon>Metazoa</taxon>
        <taxon>Ecdysozoa</taxon>
        <taxon>Arthropoda</taxon>
        <taxon>Hexapoda</taxon>
        <taxon>Insecta</taxon>
        <taxon>Pterygota</taxon>
        <taxon>Neoptera</taxon>
        <taxon>Endopterygota</taxon>
        <taxon>Diptera</taxon>
        <taxon>Nematocera</taxon>
        <taxon>Culicoidea</taxon>
        <taxon>Culicidae</taxon>
        <taxon>Anophelinae</taxon>
        <taxon>Anopheles</taxon>
    </lineage>
</organism>
<reference evidence="2" key="1">
    <citation type="submission" date="2018-01" db="EMBL/GenBank/DDBJ databases">
        <title>An insight into the sialome of Amazonian anophelines.</title>
        <authorList>
            <person name="Ribeiro J.M."/>
            <person name="Scarpassa V."/>
            <person name="Calvo E."/>
        </authorList>
    </citation>
    <scope>NUCLEOTIDE SEQUENCE</scope>
</reference>
<accession>A0A2M4DJA3</accession>
<sequence>MVSGPRNTPALLLLLLECCQMGHRMQQLRALECGSASGHQHTKFKVKRGHQVCSTKERCSISKIGQSVTTTDIDIECVPEREVDRLAQPFLSMGFQNPICLASEIRIIRFGNENEGGE</sequence>
<dbReference type="EMBL" id="GGFL01013436">
    <property type="protein sequence ID" value="MBW77614.1"/>
    <property type="molecule type" value="Transcribed_RNA"/>
</dbReference>